<evidence type="ECO:0000256" key="4">
    <source>
        <dbReference type="ARBA" id="ARBA00022729"/>
    </source>
</evidence>
<evidence type="ECO:0000256" key="3">
    <source>
        <dbReference type="ARBA" id="ARBA00022448"/>
    </source>
</evidence>
<dbReference type="AlphaFoldDB" id="W4QEP0"/>
<evidence type="ECO:0000256" key="6">
    <source>
        <dbReference type="SAM" id="SignalP"/>
    </source>
</evidence>
<evidence type="ECO:0000313" key="7">
    <source>
        <dbReference type="EMBL" id="GAE30550.1"/>
    </source>
</evidence>
<dbReference type="EMBL" id="BAUU01000012">
    <property type="protein sequence ID" value="GAE30550.1"/>
    <property type="molecule type" value="Genomic_DNA"/>
</dbReference>
<dbReference type="InterPro" id="IPR050490">
    <property type="entry name" value="Bact_solute-bd_prot1"/>
</dbReference>
<feature type="region of interest" description="Disordered" evidence="5">
    <location>
        <begin position="26"/>
        <end position="57"/>
    </location>
</feature>
<dbReference type="InterPro" id="IPR006059">
    <property type="entry name" value="SBP"/>
</dbReference>
<evidence type="ECO:0000256" key="1">
    <source>
        <dbReference type="ARBA" id="ARBA00004196"/>
    </source>
</evidence>
<keyword evidence="4 6" id="KW-0732">Signal</keyword>
<dbReference type="PROSITE" id="PS51257">
    <property type="entry name" value="PROKAR_LIPOPROTEIN"/>
    <property type="match status" value="1"/>
</dbReference>
<dbReference type="PANTHER" id="PTHR43649">
    <property type="entry name" value="ARABINOSE-BINDING PROTEIN-RELATED"/>
    <property type="match status" value="1"/>
</dbReference>
<dbReference type="GO" id="GO:0030313">
    <property type="term" value="C:cell envelope"/>
    <property type="evidence" value="ECO:0007669"/>
    <property type="project" value="UniProtKB-SubCell"/>
</dbReference>
<dbReference type="SUPFAM" id="SSF53850">
    <property type="entry name" value="Periplasmic binding protein-like II"/>
    <property type="match status" value="1"/>
</dbReference>
<gene>
    <name evidence="7" type="ORF">JCM9152_1960</name>
</gene>
<dbReference type="Pfam" id="PF13416">
    <property type="entry name" value="SBP_bac_8"/>
    <property type="match status" value="1"/>
</dbReference>
<feature type="chain" id="PRO_5038747693" evidence="6">
    <location>
        <begin position="21"/>
        <end position="468"/>
    </location>
</feature>
<sequence>MMKKGFVFIVLLTFMLVIVACNNSEVTGEEGNDSDDSTNEVENADQDQAADDEAQNTDGPVTVTFWHAMGGALQEALDELVNMYNAAQDDVIVEAEYQGSYDEALTKFHSVAGTDSAPTMIQVFEIGTMSMVHSGHITPIQDLIDADGYDMSSLEDNIINYYKIDDQFYSMPFNSSTPVMYYNKDAFEAAGLDPDAPPETYEEIEEASRQIVESNPDMKGFALQAYGWLYEQLLANQGALLMNNDNGRNGTPTEVGFTEAEGKSVFAWVERMIEDDTFANYGTNSDNMVSGFMSGDVAMFLQSSASVKNVVENAPFEVGVAFLPYPENTERNGVVIGGASLWMVDGKPEAEQMAAWDFMKFLQTPEVQAQWHVGTGYFAINPAAYDEEVVLEAYETMPQLKVTVDQLQATTSNYATQGAIMDMIPEARRITETALETVYNGGAVDDTYQSVVDQINAAIEQANRARGE</sequence>
<keyword evidence="3" id="KW-0813">Transport</keyword>
<name>W4QEP0_9BACI</name>
<accession>W4QEP0</accession>
<feature type="signal peptide" evidence="6">
    <location>
        <begin position="1"/>
        <end position="20"/>
    </location>
</feature>
<dbReference type="Proteomes" id="UP000018895">
    <property type="component" value="Unassembled WGS sequence"/>
</dbReference>
<comment type="similarity">
    <text evidence="2">Belongs to the bacterial solute-binding protein 1 family.</text>
</comment>
<dbReference type="PANTHER" id="PTHR43649:SF31">
    <property type="entry name" value="SN-GLYCEROL-3-PHOSPHATE-BINDING PERIPLASMIC PROTEIN UGPB"/>
    <property type="match status" value="1"/>
</dbReference>
<comment type="subcellular location">
    <subcellularLocation>
        <location evidence="1">Cell envelope</location>
    </subcellularLocation>
</comment>
<dbReference type="STRING" id="1236971.JCM9152_1960"/>
<comment type="caution">
    <text evidence="7">The sequence shown here is derived from an EMBL/GenBank/DDBJ whole genome shotgun (WGS) entry which is preliminary data.</text>
</comment>
<proteinExistence type="inferred from homology"/>
<evidence type="ECO:0000256" key="5">
    <source>
        <dbReference type="SAM" id="MobiDB-lite"/>
    </source>
</evidence>
<reference evidence="7" key="1">
    <citation type="journal article" date="2014" name="Genome Announc.">
        <title>Draft Genome Sequences of Three Alkaliphilic Bacillus Strains, Bacillus wakoensis JCM 9140T, Bacillus akibai JCM 9157T, and Bacillus hemicellulosilyticus JCM 9152T.</title>
        <authorList>
            <person name="Yuki M."/>
            <person name="Oshima K."/>
            <person name="Suda W."/>
            <person name="Oshida Y."/>
            <person name="Kitamura K."/>
            <person name="Iida T."/>
            <person name="Hattori M."/>
            <person name="Ohkuma M."/>
        </authorList>
    </citation>
    <scope>NUCLEOTIDE SEQUENCE [LARGE SCALE GENOMIC DNA]</scope>
    <source>
        <strain evidence="7">JCM 9152</strain>
    </source>
</reference>
<evidence type="ECO:0000256" key="2">
    <source>
        <dbReference type="ARBA" id="ARBA00008520"/>
    </source>
</evidence>
<protein>
    <submittedName>
        <fullName evidence="7">Glycerol-3-phosphate ABC transporter</fullName>
    </submittedName>
</protein>
<evidence type="ECO:0000313" key="8">
    <source>
        <dbReference type="Proteomes" id="UP000018895"/>
    </source>
</evidence>
<feature type="compositionally biased region" description="Acidic residues" evidence="5">
    <location>
        <begin position="27"/>
        <end position="55"/>
    </location>
</feature>
<dbReference type="Gene3D" id="3.40.190.10">
    <property type="entry name" value="Periplasmic binding protein-like II"/>
    <property type="match status" value="2"/>
</dbReference>
<organism evidence="7 8">
    <name type="scientific">Halalkalibacter hemicellulosilyticusJCM 9152</name>
    <dbReference type="NCBI Taxonomy" id="1236971"/>
    <lineage>
        <taxon>Bacteria</taxon>
        <taxon>Bacillati</taxon>
        <taxon>Bacillota</taxon>
        <taxon>Bacilli</taxon>
        <taxon>Bacillales</taxon>
        <taxon>Bacillaceae</taxon>
        <taxon>Halalkalibacter</taxon>
    </lineage>
</organism>
<keyword evidence="8" id="KW-1185">Reference proteome</keyword>
<dbReference type="CDD" id="cd14748">
    <property type="entry name" value="PBP2_UgpB"/>
    <property type="match status" value="1"/>
</dbReference>